<dbReference type="CDD" id="cd14360">
    <property type="entry name" value="UBA_NAC_like_bac"/>
    <property type="match status" value="1"/>
</dbReference>
<dbReference type="InterPro" id="IPR025642">
    <property type="entry name" value="DUF4342"/>
</dbReference>
<name>A0A1Y0IRF2_9BACL</name>
<dbReference type="KEGG" id="tum:CBW65_14235"/>
<sequence length="184" mass="20091">MIFSRSRCGGVIRMTDPMLEKVDILRKRFQISYREAYDLLEQNEGNVVRACIDLENRTADTGVVGQVEERMQVMGKDLLHKVQDAVRTGQASSIRVIRDGQTVLTIPAAVGVVGAMIFPYLTVAGAAAAVAARYEIVIDKRKKQDADTGHRPGVVNVHHESSDSIPVTPSLSSGKMASLERVEA</sequence>
<protein>
    <recommendedName>
        <fullName evidence="3">DUF4342 domain-containing protein</fullName>
    </recommendedName>
</protein>
<dbReference type="EMBL" id="CP021434">
    <property type="protein sequence ID" value="ARU62035.1"/>
    <property type="molecule type" value="Genomic_DNA"/>
</dbReference>
<evidence type="ECO:0000256" key="1">
    <source>
        <dbReference type="SAM" id="MobiDB-lite"/>
    </source>
</evidence>
<evidence type="ECO:0000313" key="5">
    <source>
        <dbReference type="Proteomes" id="UP000195437"/>
    </source>
</evidence>
<dbReference type="AlphaFoldDB" id="A0A1Y0IRF2"/>
<keyword evidence="2" id="KW-0812">Transmembrane</keyword>
<keyword evidence="2" id="KW-0472">Membrane</keyword>
<feature type="compositionally biased region" description="Basic and acidic residues" evidence="1">
    <location>
        <begin position="141"/>
        <end position="150"/>
    </location>
</feature>
<feature type="domain" description="DUF4342" evidence="3">
    <location>
        <begin position="67"/>
        <end position="140"/>
    </location>
</feature>
<proteinExistence type="predicted"/>
<evidence type="ECO:0000313" key="4">
    <source>
        <dbReference type="EMBL" id="ARU62035.1"/>
    </source>
</evidence>
<organism evidence="4 5">
    <name type="scientific">Tumebacillus avium</name>
    <dbReference type="NCBI Taxonomy" id="1903704"/>
    <lineage>
        <taxon>Bacteria</taxon>
        <taxon>Bacillati</taxon>
        <taxon>Bacillota</taxon>
        <taxon>Bacilli</taxon>
        <taxon>Bacillales</taxon>
        <taxon>Alicyclobacillaceae</taxon>
        <taxon>Tumebacillus</taxon>
    </lineage>
</organism>
<evidence type="ECO:0000256" key="2">
    <source>
        <dbReference type="SAM" id="Phobius"/>
    </source>
</evidence>
<dbReference type="Proteomes" id="UP000195437">
    <property type="component" value="Chromosome"/>
</dbReference>
<evidence type="ECO:0000259" key="3">
    <source>
        <dbReference type="Pfam" id="PF14242"/>
    </source>
</evidence>
<keyword evidence="2" id="KW-1133">Transmembrane helix</keyword>
<reference evidence="5" key="1">
    <citation type="submission" date="2017-05" db="EMBL/GenBank/DDBJ databases">
        <authorList>
            <person name="Sung H."/>
        </authorList>
    </citation>
    <scope>NUCLEOTIDE SEQUENCE [LARGE SCALE GENOMIC DNA]</scope>
    <source>
        <strain evidence="5">AR23208</strain>
    </source>
</reference>
<feature type="compositionally biased region" description="Polar residues" evidence="1">
    <location>
        <begin position="163"/>
        <end position="175"/>
    </location>
</feature>
<feature type="transmembrane region" description="Helical" evidence="2">
    <location>
        <begin position="108"/>
        <end position="132"/>
    </location>
</feature>
<dbReference type="Pfam" id="PF14242">
    <property type="entry name" value="DUF4342"/>
    <property type="match status" value="1"/>
</dbReference>
<feature type="region of interest" description="Disordered" evidence="1">
    <location>
        <begin position="141"/>
        <end position="184"/>
    </location>
</feature>
<accession>A0A1Y0IRF2</accession>
<keyword evidence="5" id="KW-1185">Reference proteome</keyword>
<gene>
    <name evidence="4" type="ORF">CBW65_14235</name>
</gene>